<evidence type="ECO:0000313" key="3">
    <source>
        <dbReference type="Proteomes" id="UP000035963"/>
    </source>
</evidence>
<evidence type="ECO:0008006" key="4">
    <source>
        <dbReference type="Google" id="ProtNLM"/>
    </source>
</evidence>
<protein>
    <recommendedName>
        <fullName evidence="4">Benzoate transporter</fullName>
    </recommendedName>
</protein>
<dbReference type="GO" id="GO:0005886">
    <property type="term" value="C:plasma membrane"/>
    <property type="evidence" value="ECO:0007669"/>
    <property type="project" value="TreeGrafter"/>
</dbReference>
<gene>
    <name evidence="2" type="ORF">EOS_00905</name>
</gene>
<evidence type="ECO:0000256" key="1">
    <source>
        <dbReference type="SAM" id="Phobius"/>
    </source>
</evidence>
<sequence length="186" mass="18641">MSSPSKTSLIALPPFSAYSSAFLAAAVGFGSTIALVVQAHVVVGGAAMQIGSAITSLCVGIGVVGAALSCVLRAPIILGWSTPGAALLAAGVSVTSYSVAIGAFAVAGAMTILVGATPVLGRLAARIPVSVASAMLAGVIQERESFFCHFRRHISIYGNGADKEKALTSQGFFFESLKARAGVEPA</sequence>
<comment type="caution">
    <text evidence="2">The sequence shown here is derived from an EMBL/GenBank/DDBJ whole genome shotgun (WGS) entry which is preliminary data.</text>
</comment>
<feature type="transmembrane region" description="Helical" evidence="1">
    <location>
        <begin position="20"/>
        <end position="42"/>
    </location>
</feature>
<keyword evidence="1" id="KW-0472">Membrane</keyword>
<dbReference type="PATRIC" id="fig|908627.4.peg.199"/>
<proteinExistence type="predicted"/>
<dbReference type="EMBL" id="AEJF01000005">
    <property type="protein sequence ID" value="KLU28117.1"/>
    <property type="molecule type" value="Genomic_DNA"/>
</dbReference>
<feature type="transmembrane region" description="Helical" evidence="1">
    <location>
        <begin position="97"/>
        <end position="120"/>
    </location>
</feature>
<dbReference type="InterPro" id="IPR004711">
    <property type="entry name" value="Benzoate_Transporter"/>
</dbReference>
<reference evidence="2 3" key="1">
    <citation type="journal article" date="2015" name="Genome Announc.">
        <title>Draft Genome Sequence of Burkholderia sp. Strain PML1(12), an Ectomycorrhizosphere-Inhabiting Bacterium with Effective Mineral-Weathering Ability.</title>
        <authorList>
            <person name="Uroz S."/>
            <person name="Oger P."/>
        </authorList>
    </citation>
    <scope>NUCLEOTIDE SEQUENCE [LARGE SCALE GENOMIC DNA]</scope>
    <source>
        <strain evidence="3">PML1(12)</strain>
    </source>
</reference>
<evidence type="ECO:0000313" key="2">
    <source>
        <dbReference type="EMBL" id="KLU28117.1"/>
    </source>
</evidence>
<keyword evidence="1" id="KW-1133">Transmembrane helix</keyword>
<keyword evidence="3" id="KW-1185">Reference proteome</keyword>
<dbReference type="AlphaFoldDB" id="A0A0J1D636"/>
<keyword evidence="1" id="KW-0812">Transmembrane</keyword>
<name>A0A0J1D636_9BURK</name>
<dbReference type="RefSeq" id="WP_047844721.1">
    <property type="nucleotide sequence ID" value="NZ_AEJF01000005.1"/>
</dbReference>
<accession>A0A0J1D636</accession>
<organism evidence="2 3">
    <name type="scientific">Caballeronia mineralivorans PML1(12)</name>
    <dbReference type="NCBI Taxonomy" id="908627"/>
    <lineage>
        <taxon>Bacteria</taxon>
        <taxon>Pseudomonadati</taxon>
        <taxon>Pseudomonadota</taxon>
        <taxon>Betaproteobacteria</taxon>
        <taxon>Burkholderiales</taxon>
        <taxon>Burkholderiaceae</taxon>
        <taxon>Caballeronia</taxon>
    </lineage>
</organism>
<dbReference type="Proteomes" id="UP000035963">
    <property type="component" value="Unassembled WGS sequence"/>
</dbReference>
<dbReference type="Pfam" id="PF03594">
    <property type="entry name" value="BenE"/>
    <property type="match status" value="1"/>
</dbReference>
<dbReference type="PANTHER" id="PTHR30199">
    <property type="entry name" value="MFS FAMILY TRANSPORTER, PREDICTED SUBSTRATE BENZOATE"/>
    <property type="match status" value="1"/>
</dbReference>
<feature type="transmembrane region" description="Helical" evidence="1">
    <location>
        <begin position="54"/>
        <end position="77"/>
    </location>
</feature>
<dbReference type="PANTHER" id="PTHR30199:SF0">
    <property type="entry name" value="INNER MEMBRANE PROTEIN YDCO"/>
    <property type="match status" value="1"/>
</dbReference>
<dbReference type="GO" id="GO:0042925">
    <property type="term" value="F:benzoate transmembrane transporter activity"/>
    <property type="evidence" value="ECO:0007669"/>
    <property type="project" value="InterPro"/>
</dbReference>